<dbReference type="PROSITE" id="PS51165">
    <property type="entry name" value="THUMP"/>
    <property type="match status" value="1"/>
</dbReference>
<dbReference type="SUPFAM" id="SSF143437">
    <property type="entry name" value="THUMP domain-like"/>
    <property type="match status" value="1"/>
</dbReference>
<dbReference type="EMBL" id="MSFO01000002">
    <property type="protein sequence ID" value="PLB52922.1"/>
    <property type="molecule type" value="Genomic_DNA"/>
</dbReference>
<dbReference type="OrthoDB" id="367221at2759"/>
<organism evidence="4 5">
    <name type="scientific">Aspergillus steynii IBT 23096</name>
    <dbReference type="NCBI Taxonomy" id="1392250"/>
    <lineage>
        <taxon>Eukaryota</taxon>
        <taxon>Fungi</taxon>
        <taxon>Dikarya</taxon>
        <taxon>Ascomycota</taxon>
        <taxon>Pezizomycotina</taxon>
        <taxon>Eurotiomycetes</taxon>
        <taxon>Eurotiomycetidae</taxon>
        <taxon>Eurotiales</taxon>
        <taxon>Aspergillaceae</taxon>
        <taxon>Aspergillus</taxon>
        <taxon>Aspergillus subgen. Circumdati</taxon>
    </lineage>
</organism>
<protein>
    <submittedName>
        <fullName evidence="4">THUMP domain protein</fullName>
    </submittedName>
</protein>
<dbReference type="InterPro" id="IPR040183">
    <property type="entry name" value="THUMPD1-like"/>
</dbReference>
<comment type="caution">
    <text evidence="4">The sequence shown here is derived from an EMBL/GenBank/DDBJ whole genome shotgun (WGS) entry which is preliminary data.</text>
</comment>
<feature type="domain" description="THUMP" evidence="3">
    <location>
        <begin position="132"/>
        <end position="237"/>
    </location>
</feature>
<dbReference type="InterPro" id="IPR004114">
    <property type="entry name" value="THUMP_dom"/>
</dbReference>
<evidence type="ECO:0000256" key="1">
    <source>
        <dbReference type="PROSITE-ProRule" id="PRU00529"/>
    </source>
</evidence>
<proteinExistence type="predicted"/>
<accession>A0A2I2GJ67</accession>
<gene>
    <name evidence="4" type="ORF">P170DRAFT_472810</name>
</gene>
<dbReference type="GO" id="GO:0006400">
    <property type="term" value="P:tRNA modification"/>
    <property type="evidence" value="ECO:0007669"/>
    <property type="project" value="InterPro"/>
</dbReference>
<dbReference type="SMART" id="SM00981">
    <property type="entry name" value="THUMP"/>
    <property type="match status" value="1"/>
</dbReference>
<dbReference type="RefSeq" id="XP_024708224.1">
    <property type="nucleotide sequence ID" value="XM_024852983.1"/>
</dbReference>
<keyword evidence="1" id="KW-0694">RNA-binding</keyword>
<feature type="region of interest" description="Disordered" evidence="2">
    <location>
        <begin position="1"/>
        <end position="31"/>
    </location>
</feature>
<name>A0A2I2GJ67_9EURO</name>
<dbReference type="AlphaFoldDB" id="A0A2I2GJ67"/>
<dbReference type="Pfam" id="PF02926">
    <property type="entry name" value="THUMP"/>
    <property type="match status" value="1"/>
</dbReference>
<dbReference type="FunFam" id="3.30.2300.10:FF:000001">
    <property type="entry name" value="THUMP domain-containing protein 1"/>
    <property type="match status" value="1"/>
</dbReference>
<reference evidence="4 5" key="1">
    <citation type="submission" date="2016-12" db="EMBL/GenBank/DDBJ databases">
        <title>The genomes of Aspergillus section Nigri reveals drivers in fungal speciation.</title>
        <authorList>
            <consortium name="DOE Joint Genome Institute"/>
            <person name="Vesth T.C."/>
            <person name="Nybo J."/>
            <person name="Theobald S."/>
            <person name="Brandl J."/>
            <person name="Frisvad J.C."/>
            <person name="Nielsen K.F."/>
            <person name="Lyhne E.K."/>
            <person name="Kogle M.E."/>
            <person name="Kuo A."/>
            <person name="Riley R."/>
            <person name="Clum A."/>
            <person name="Nolan M."/>
            <person name="Lipzen A."/>
            <person name="Salamov A."/>
            <person name="Henrissat B."/>
            <person name="Wiebenga A."/>
            <person name="De Vries R.P."/>
            <person name="Grigoriev I.V."/>
            <person name="Mortensen U.H."/>
            <person name="Andersen M.R."/>
            <person name="Baker S.E."/>
        </authorList>
    </citation>
    <scope>NUCLEOTIDE SEQUENCE [LARGE SCALE GENOMIC DNA]</scope>
    <source>
        <strain evidence="4 5">IBT 23096</strain>
    </source>
</reference>
<feature type="region of interest" description="Disordered" evidence="2">
    <location>
        <begin position="58"/>
        <end position="77"/>
    </location>
</feature>
<dbReference type="STRING" id="1392250.A0A2I2GJ67"/>
<evidence type="ECO:0000259" key="3">
    <source>
        <dbReference type="PROSITE" id="PS51165"/>
    </source>
</evidence>
<evidence type="ECO:0000313" key="5">
    <source>
        <dbReference type="Proteomes" id="UP000234275"/>
    </source>
</evidence>
<dbReference type="Gene3D" id="3.30.2300.10">
    <property type="entry name" value="THUMP superfamily"/>
    <property type="match status" value="1"/>
</dbReference>
<dbReference type="GeneID" id="36560681"/>
<dbReference type="Proteomes" id="UP000234275">
    <property type="component" value="Unassembled WGS sequence"/>
</dbReference>
<keyword evidence="5" id="KW-1185">Reference proteome</keyword>
<evidence type="ECO:0000313" key="4">
    <source>
        <dbReference type="EMBL" id="PLB52922.1"/>
    </source>
</evidence>
<sequence length="266" mass="29758">MPDHSSNQSSKRRKGGGNWQKPAKGGIIESGDCGVFVTCDKGKEGKCIPEAVDLFTQSVEQSDIGEKDADSAEDDDEDIEAQIRREVEGLKPSSSTPRQFRTFRMEFPCVFFVKFDKSIDPEKLVHQLCVDAHNNPDQKRSRYIQRLSPIRSIRKTLSVDLEAFAAEILKPHFHSGGPPKKFAIRPVVRGNSKFNRDVLIKTIAQVVGPGHSVDLKNYDVLILVEVVQNLIGMSVMGADYDKLKRYNLAELYKPSAKPEASEPKEE</sequence>
<dbReference type="PANTHER" id="PTHR13452">
    <property type="entry name" value="THUMP DOMAIN CONTAINING PROTEIN 1-RELATED"/>
    <property type="match status" value="1"/>
</dbReference>
<dbReference type="GO" id="GO:0003723">
    <property type="term" value="F:RNA binding"/>
    <property type="evidence" value="ECO:0007669"/>
    <property type="project" value="UniProtKB-UniRule"/>
</dbReference>
<dbReference type="PANTHER" id="PTHR13452:SF10">
    <property type="entry name" value="THUMP DOMAIN-CONTAINING PROTEIN 1"/>
    <property type="match status" value="1"/>
</dbReference>
<dbReference type="CDD" id="cd11717">
    <property type="entry name" value="THUMP_THUMPD1_like"/>
    <property type="match status" value="1"/>
</dbReference>
<dbReference type="VEuPathDB" id="FungiDB:P170DRAFT_472810"/>
<evidence type="ECO:0000256" key="2">
    <source>
        <dbReference type="SAM" id="MobiDB-lite"/>
    </source>
</evidence>